<keyword evidence="7" id="KW-0175">Coiled coil</keyword>
<evidence type="ECO:0000256" key="5">
    <source>
        <dbReference type="ARBA" id="ARBA00022833"/>
    </source>
</evidence>
<evidence type="ECO:0000256" key="10">
    <source>
        <dbReference type="ARBA" id="ARBA00023242"/>
    </source>
</evidence>
<evidence type="ECO:0000256" key="6">
    <source>
        <dbReference type="ARBA" id="ARBA00023015"/>
    </source>
</evidence>
<gene>
    <name evidence="14" type="ORF">NQ315_003507</name>
</gene>
<evidence type="ECO:0000256" key="11">
    <source>
        <dbReference type="ARBA" id="ARBA00023306"/>
    </source>
</evidence>
<evidence type="ECO:0000259" key="13">
    <source>
        <dbReference type="PROSITE" id="PS50950"/>
    </source>
</evidence>
<dbReference type="InterPro" id="IPR026516">
    <property type="entry name" value="THAP1/10"/>
</dbReference>
<dbReference type="PANTHER" id="PTHR46600">
    <property type="entry name" value="THAP DOMAIN-CONTAINING"/>
    <property type="match status" value="1"/>
</dbReference>
<keyword evidence="6" id="KW-0805">Transcription regulation</keyword>
<keyword evidence="11" id="KW-0131">Cell cycle</keyword>
<keyword evidence="10" id="KW-0539">Nucleus</keyword>
<feature type="domain" description="THAP-type" evidence="13">
    <location>
        <begin position="1"/>
        <end position="81"/>
    </location>
</feature>
<organism evidence="14 15">
    <name type="scientific">Exocentrus adspersus</name>
    <dbReference type="NCBI Taxonomy" id="1586481"/>
    <lineage>
        <taxon>Eukaryota</taxon>
        <taxon>Metazoa</taxon>
        <taxon>Ecdysozoa</taxon>
        <taxon>Arthropoda</taxon>
        <taxon>Hexapoda</taxon>
        <taxon>Insecta</taxon>
        <taxon>Pterygota</taxon>
        <taxon>Neoptera</taxon>
        <taxon>Endopterygota</taxon>
        <taxon>Coleoptera</taxon>
        <taxon>Polyphaga</taxon>
        <taxon>Cucujiformia</taxon>
        <taxon>Chrysomeloidea</taxon>
        <taxon>Cerambycidae</taxon>
        <taxon>Lamiinae</taxon>
        <taxon>Acanthocinini</taxon>
        <taxon>Exocentrus</taxon>
    </lineage>
</organism>
<dbReference type="AlphaFoldDB" id="A0AAV8V575"/>
<accession>A0AAV8V575</accession>
<evidence type="ECO:0000256" key="12">
    <source>
        <dbReference type="PROSITE-ProRule" id="PRU00309"/>
    </source>
</evidence>
<evidence type="ECO:0000313" key="14">
    <source>
        <dbReference type="EMBL" id="KAJ8909345.1"/>
    </source>
</evidence>
<keyword evidence="9" id="KW-0804">Transcription</keyword>
<evidence type="ECO:0000256" key="1">
    <source>
        <dbReference type="ARBA" id="ARBA00004642"/>
    </source>
</evidence>
<evidence type="ECO:0000256" key="9">
    <source>
        <dbReference type="ARBA" id="ARBA00023163"/>
    </source>
</evidence>
<evidence type="ECO:0000313" key="15">
    <source>
        <dbReference type="Proteomes" id="UP001159042"/>
    </source>
</evidence>
<dbReference type="SUPFAM" id="SSF57716">
    <property type="entry name" value="Glucocorticoid receptor-like (DNA-binding domain)"/>
    <property type="match status" value="1"/>
</dbReference>
<comment type="similarity">
    <text evidence="2">Belongs to the THAP1 family.</text>
</comment>
<keyword evidence="8 12" id="KW-0238">DNA-binding</keyword>
<dbReference type="Proteomes" id="UP001159042">
    <property type="component" value="Unassembled WGS sequence"/>
</dbReference>
<dbReference type="InterPro" id="IPR038441">
    <property type="entry name" value="THAP_Znf_sf"/>
</dbReference>
<dbReference type="GO" id="GO:0005654">
    <property type="term" value="C:nucleoplasm"/>
    <property type="evidence" value="ECO:0007669"/>
    <property type="project" value="UniProtKB-SubCell"/>
</dbReference>
<comment type="caution">
    <text evidence="14">The sequence shown here is derived from an EMBL/GenBank/DDBJ whole genome shotgun (WGS) entry which is preliminary data.</text>
</comment>
<evidence type="ECO:0000256" key="4">
    <source>
        <dbReference type="ARBA" id="ARBA00022771"/>
    </source>
</evidence>
<dbReference type="SMART" id="SM00692">
    <property type="entry name" value="DM3"/>
    <property type="match status" value="1"/>
</dbReference>
<dbReference type="InterPro" id="IPR006612">
    <property type="entry name" value="THAP_Znf"/>
</dbReference>
<dbReference type="Gene3D" id="6.20.210.20">
    <property type="entry name" value="THAP domain"/>
    <property type="match status" value="1"/>
</dbReference>
<dbReference type="GO" id="GO:0008270">
    <property type="term" value="F:zinc ion binding"/>
    <property type="evidence" value="ECO:0007669"/>
    <property type="project" value="UniProtKB-KW"/>
</dbReference>
<keyword evidence="15" id="KW-1185">Reference proteome</keyword>
<dbReference type="PROSITE" id="PS50950">
    <property type="entry name" value="ZF_THAP"/>
    <property type="match status" value="1"/>
</dbReference>
<evidence type="ECO:0000256" key="3">
    <source>
        <dbReference type="ARBA" id="ARBA00022723"/>
    </source>
</evidence>
<dbReference type="PANTHER" id="PTHR46600:SF1">
    <property type="entry name" value="THAP DOMAIN-CONTAINING PROTEIN 1"/>
    <property type="match status" value="1"/>
</dbReference>
<protein>
    <recommendedName>
        <fullName evidence="13">THAP-type domain-containing protein</fullName>
    </recommendedName>
</protein>
<evidence type="ECO:0000256" key="7">
    <source>
        <dbReference type="ARBA" id="ARBA00023054"/>
    </source>
</evidence>
<keyword evidence="3" id="KW-0479">Metal-binding</keyword>
<dbReference type="GO" id="GO:0043565">
    <property type="term" value="F:sequence-specific DNA binding"/>
    <property type="evidence" value="ECO:0007669"/>
    <property type="project" value="InterPro"/>
</dbReference>
<keyword evidence="4 12" id="KW-0863">Zinc-finger</keyword>
<evidence type="ECO:0000256" key="8">
    <source>
        <dbReference type="ARBA" id="ARBA00023125"/>
    </source>
</evidence>
<keyword evidence="5" id="KW-0862">Zinc</keyword>
<dbReference type="SMART" id="SM00980">
    <property type="entry name" value="THAP"/>
    <property type="match status" value="1"/>
</dbReference>
<proteinExistence type="inferred from homology"/>
<evidence type="ECO:0000256" key="2">
    <source>
        <dbReference type="ARBA" id="ARBA00006177"/>
    </source>
</evidence>
<name>A0AAV8V575_9CUCU</name>
<comment type="subcellular location">
    <subcellularLocation>
        <location evidence="1">Nucleus</location>
        <location evidence="1">Nucleoplasm</location>
    </subcellularLocation>
</comment>
<sequence length="235" mass="27227">MVKSCAAINCTVRHNKGVKIKFHRFPKNPRLRELWLKAVTRANYRPSDFAVICQNHFREDDYVINVHGNTVLREGSVPSVFNFPHLPSIKEEKTILERTQNECGEDLPASDEMQIPGKEILVADRISATETATVTVSSEFKPNVDIVKQPSLEPGNRKRGRLEPLYIGDFRESDLECPRKRNRYWTISQQVIKDYRKHQKHLRRQITEKSRRIDHLSSLLEELKSKDKLSGGLIK</sequence>
<reference evidence="14 15" key="1">
    <citation type="journal article" date="2023" name="Insect Mol. Biol.">
        <title>Genome sequencing provides insights into the evolution of gene families encoding plant cell wall-degrading enzymes in longhorned beetles.</title>
        <authorList>
            <person name="Shin N.R."/>
            <person name="Okamura Y."/>
            <person name="Kirsch R."/>
            <person name="Pauchet Y."/>
        </authorList>
    </citation>
    <scope>NUCLEOTIDE SEQUENCE [LARGE SCALE GENOMIC DNA]</scope>
    <source>
        <strain evidence="14">EAD_L_NR</strain>
    </source>
</reference>
<dbReference type="Pfam" id="PF05485">
    <property type="entry name" value="THAP"/>
    <property type="match status" value="1"/>
</dbReference>
<dbReference type="EMBL" id="JANEYG010000620">
    <property type="protein sequence ID" value="KAJ8909345.1"/>
    <property type="molecule type" value="Genomic_DNA"/>
</dbReference>